<reference evidence="2" key="1">
    <citation type="submission" date="2023-12" db="EMBL/GenBank/DDBJ databases">
        <title>Genome assembly of Anisodus tanguticus.</title>
        <authorList>
            <person name="Wang Y.-J."/>
        </authorList>
    </citation>
    <scope>NUCLEOTIDE SEQUENCE</scope>
    <source>
        <strain evidence="2">KB-2021</strain>
        <tissue evidence="2">Leaf</tissue>
    </source>
</reference>
<keyword evidence="3" id="KW-1185">Reference proteome</keyword>
<proteinExistence type="predicted"/>
<organism evidence="2 3">
    <name type="scientific">Anisodus tanguticus</name>
    <dbReference type="NCBI Taxonomy" id="243964"/>
    <lineage>
        <taxon>Eukaryota</taxon>
        <taxon>Viridiplantae</taxon>
        <taxon>Streptophyta</taxon>
        <taxon>Embryophyta</taxon>
        <taxon>Tracheophyta</taxon>
        <taxon>Spermatophyta</taxon>
        <taxon>Magnoliopsida</taxon>
        <taxon>eudicotyledons</taxon>
        <taxon>Gunneridae</taxon>
        <taxon>Pentapetalae</taxon>
        <taxon>asterids</taxon>
        <taxon>lamiids</taxon>
        <taxon>Solanales</taxon>
        <taxon>Solanaceae</taxon>
        <taxon>Solanoideae</taxon>
        <taxon>Hyoscyameae</taxon>
        <taxon>Anisodus</taxon>
    </lineage>
</organism>
<dbReference type="EMBL" id="JAVYJV010000022">
    <property type="protein sequence ID" value="KAK4340964.1"/>
    <property type="molecule type" value="Genomic_DNA"/>
</dbReference>
<gene>
    <name evidence="2" type="ORF">RND71_039465</name>
</gene>
<dbReference type="Proteomes" id="UP001291623">
    <property type="component" value="Unassembled WGS sequence"/>
</dbReference>
<comment type="caution">
    <text evidence="2">The sequence shown here is derived from an EMBL/GenBank/DDBJ whole genome shotgun (WGS) entry which is preliminary data.</text>
</comment>
<accession>A0AAE1QVX1</accession>
<evidence type="ECO:0000313" key="3">
    <source>
        <dbReference type="Proteomes" id="UP001291623"/>
    </source>
</evidence>
<name>A0AAE1QVX1_9SOLA</name>
<protein>
    <submittedName>
        <fullName evidence="2">Uncharacterized protein</fullName>
    </submittedName>
</protein>
<feature type="region of interest" description="Disordered" evidence="1">
    <location>
        <begin position="48"/>
        <end position="70"/>
    </location>
</feature>
<sequence length="104" mass="11621">MKTPGKTVNFGEFEMSTISVFKSQSNIVLVIHTKIPKIRFIREEMKNNGKGKGYTREGTSNNGNVFSKKDKKSVKTMAVEKIGKVVVSSFKNDKKMINSSDDNS</sequence>
<dbReference type="AlphaFoldDB" id="A0AAE1QVX1"/>
<evidence type="ECO:0000256" key="1">
    <source>
        <dbReference type="SAM" id="MobiDB-lite"/>
    </source>
</evidence>
<evidence type="ECO:0000313" key="2">
    <source>
        <dbReference type="EMBL" id="KAK4340964.1"/>
    </source>
</evidence>